<evidence type="ECO:0000313" key="2">
    <source>
        <dbReference type="EMBL" id="RUT05851.1"/>
    </source>
</evidence>
<keyword evidence="3" id="KW-1185">Reference proteome</keyword>
<dbReference type="AlphaFoldDB" id="A0AB37UDC5"/>
<dbReference type="Pfam" id="PF00805">
    <property type="entry name" value="Pentapeptide"/>
    <property type="match status" value="3"/>
</dbReference>
<keyword evidence="1" id="KW-0472">Membrane</keyword>
<dbReference type="Gene3D" id="2.160.20.80">
    <property type="entry name" value="E3 ubiquitin-protein ligase SopA"/>
    <property type="match status" value="2"/>
</dbReference>
<gene>
    <name evidence="2" type="ORF">DSM107010_53810</name>
</gene>
<sequence length="594" mass="66071">MSFNLESASEKAATINNFIKFASNGEDSLNDKEQEILRLLCDGRKLTDVSEQDNGINYDYARQLATQVYKKLRKALRKKGLKIKVNKGTISTVVAECYKLMYADSVTTSVEQNGTSTHHVVADLATAAVEQNGNSARKVAKQNVILTYRAIVLLCGRLIEDSNKIECGVSRRVREITAEFKKKYSLEADLGISPREQGDVEITLEGSLEDLERLKELFRANELKDILSIPINDVQISNKNLDGENKKHELVQSIYCQADGYLQLASADLSETALRNANLSYANLSYANLSYANLSYANLSYANLSCADLFRATLIGVRLHQTDLRRADLRQANLSNINLRVARIDRTTKLSKNEHQFNTIKILLEIVGILLELFIKQKVEDKDPPSGNNGSAANIINVNGSGTIIINVNGSGANLSGTNLSGANIINTNFSYANLTGADLSNANIINANFRGTDLRHVNVQYARFRSCKGLYKNTRRSLKQQGAIFEVNPAWQLIGQVVGVIRNLSRWIVSEDVAVAISRFIAIAFIAFVAYMVCVNWDLIKPLLNEAWNSIGTAWNRKEDILQSFGNSLWEAFKHFRFTPPRIPVPISIKSLP</sequence>
<feature type="transmembrane region" description="Helical" evidence="1">
    <location>
        <begin position="514"/>
        <end position="535"/>
    </location>
</feature>
<name>A0AB37UDC5_9CYAN</name>
<dbReference type="PANTHER" id="PTHR14136">
    <property type="entry name" value="BTB_POZ DOMAIN-CONTAINING PROTEIN KCTD9"/>
    <property type="match status" value="1"/>
</dbReference>
<evidence type="ECO:0008006" key="4">
    <source>
        <dbReference type="Google" id="ProtNLM"/>
    </source>
</evidence>
<dbReference type="Proteomes" id="UP000282574">
    <property type="component" value="Unassembled WGS sequence"/>
</dbReference>
<reference evidence="2 3" key="1">
    <citation type="journal article" date="2019" name="Genome Biol. Evol.">
        <title>Day and night: Metabolic profiles and evolutionary relationships of six axenic non-marine cyanobacteria.</title>
        <authorList>
            <person name="Will S.E."/>
            <person name="Henke P."/>
            <person name="Boedeker C."/>
            <person name="Huang S."/>
            <person name="Brinkmann H."/>
            <person name="Rohde M."/>
            <person name="Jarek M."/>
            <person name="Friedl T."/>
            <person name="Seufert S."/>
            <person name="Schumacher M."/>
            <person name="Overmann J."/>
            <person name="Neumann-Schaal M."/>
            <person name="Petersen J."/>
        </authorList>
    </citation>
    <scope>NUCLEOTIDE SEQUENCE [LARGE SCALE GENOMIC DNA]</scope>
    <source>
        <strain evidence="2 3">SAG 39.79</strain>
    </source>
</reference>
<accession>A0AB37UDC5</accession>
<dbReference type="InterPro" id="IPR013324">
    <property type="entry name" value="RNA_pol_sigma_r3/r4-like"/>
</dbReference>
<dbReference type="InterPro" id="IPR001646">
    <property type="entry name" value="5peptide_repeat"/>
</dbReference>
<evidence type="ECO:0000313" key="3">
    <source>
        <dbReference type="Proteomes" id="UP000282574"/>
    </source>
</evidence>
<protein>
    <recommendedName>
        <fullName evidence="4">Pentapeptide repeat-containing protein</fullName>
    </recommendedName>
</protein>
<dbReference type="SUPFAM" id="SSF141571">
    <property type="entry name" value="Pentapeptide repeat-like"/>
    <property type="match status" value="2"/>
</dbReference>
<proteinExistence type="predicted"/>
<keyword evidence="1" id="KW-1133">Transmembrane helix</keyword>
<evidence type="ECO:0000256" key="1">
    <source>
        <dbReference type="SAM" id="Phobius"/>
    </source>
</evidence>
<dbReference type="RefSeq" id="WP_127024388.1">
    <property type="nucleotide sequence ID" value="NZ_JAVKZF010000004.1"/>
</dbReference>
<dbReference type="PANTHER" id="PTHR14136:SF17">
    <property type="entry name" value="BTB_POZ DOMAIN-CONTAINING PROTEIN KCTD9"/>
    <property type="match status" value="1"/>
</dbReference>
<organism evidence="2 3">
    <name type="scientific">Chroococcidiopsis cubana SAG 39.79</name>
    <dbReference type="NCBI Taxonomy" id="388085"/>
    <lineage>
        <taxon>Bacteria</taxon>
        <taxon>Bacillati</taxon>
        <taxon>Cyanobacteriota</taxon>
        <taxon>Cyanophyceae</taxon>
        <taxon>Chroococcidiopsidales</taxon>
        <taxon>Chroococcidiopsidaceae</taxon>
        <taxon>Chroococcidiopsis</taxon>
    </lineage>
</organism>
<dbReference type="SUPFAM" id="SSF88659">
    <property type="entry name" value="Sigma3 and sigma4 domains of RNA polymerase sigma factors"/>
    <property type="match status" value="1"/>
</dbReference>
<comment type="caution">
    <text evidence="2">The sequence shown here is derived from an EMBL/GenBank/DDBJ whole genome shotgun (WGS) entry which is preliminary data.</text>
</comment>
<dbReference type="InterPro" id="IPR051082">
    <property type="entry name" value="Pentapeptide-BTB/POZ_domain"/>
</dbReference>
<dbReference type="EMBL" id="RSCK01000072">
    <property type="protein sequence ID" value="RUT05851.1"/>
    <property type="molecule type" value="Genomic_DNA"/>
</dbReference>
<keyword evidence="1" id="KW-0812">Transmembrane</keyword>